<dbReference type="GO" id="GO:0003743">
    <property type="term" value="F:translation initiation factor activity"/>
    <property type="evidence" value="ECO:0007669"/>
    <property type="project" value="UniProtKB-KW"/>
</dbReference>
<comment type="similarity">
    <text evidence="2">Belongs to the TAF11 family.</text>
</comment>
<feature type="region of interest" description="Disordered" evidence="7">
    <location>
        <begin position="396"/>
        <end position="434"/>
    </location>
</feature>
<keyword evidence="10" id="KW-1185">Reference proteome</keyword>
<protein>
    <submittedName>
        <fullName evidence="9">Related to transcription initiation factor IID beta chain</fullName>
    </submittedName>
</protein>
<evidence type="ECO:0000256" key="5">
    <source>
        <dbReference type="ARBA" id="ARBA00023242"/>
    </source>
</evidence>
<evidence type="ECO:0000313" key="9">
    <source>
        <dbReference type="EMBL" id="CCE29089.1"/>
    </source>
</evidence>
<dbReference type="GO" id="GO:0046982">
    <property type="term" value="F:protein heterodimerization activity"/>
    <property type="evidence" value="ECO:0007669"/>
    <property type="project" value="InterPro"/>
</dbReference>
<dbReference type="PANTHER" id="PTHR13218">
    <property type="entry name" value="TRANSCRIPTION INITIATION FACTOR TFIID SUBUNIT 11-RELATED"/>
    <property type="match status" value="1"/>
</dbReference>
<dbReference type="VEuPathDB" id="FungiDB:CPUR_02780"/>
<feature type="compositionally biased region" description="Basic residues" evidence="7">
    <location>
        <begin position="95"/>
        <end position="105"/>
    </location>
</feature>
<feature type="coiled-coil region" evidence="6">
    <location>
        <begin position="313"/>
        <end position="340"/>
    </location>
</feature>
<dbReference type="InterPro" id="IPR009072">
    <property type="entry name" value="Histone-fold"/>
</dbReference>
<feature type="compositionally biased region" description="Polar residues" evidence="7">
    <location>
        <begin position="45"/>
        <end position="61"/>
    </location>
</feature>
<dbReference type="AlphaFoldDB" id="M1WCV7"/>
<keyword evidence="9" id="KW-0648">Protein biosynthesis</keyword>
<evidence type="ECO:0000256" key="2">
    <source>
        <dbReference type="ARBA" id="ARBA00009788"/>
    </source>
</evidence>
<feature type="compositionally biased region" description="Polar residues" evidence="7">
    <location>
        <begin position="10"/>
        <end position="22"/>
    </location>
</feature>
<feature type="compositionally biased region" description="Polar residues" evidence="7">
    <location>
        <begin position="398"/>
        <end position="434"/>
    </location>
</feature>
<keyword evidence="4" id="KW-0804">Transcription</keyword>
<evidence type="ECO:0000256" key="4">
    <source>
        <dbReference type="ARBA" id="ARBA00023163"/>
    </source>
</evidence>
<evidence type="ECO:0000313" key="10">
    <source>
        <dbReference type="Proteomes" id="UP000016801"/>
    </source>
</evidence>
<reference evidence="9 10" key="1">
    <citation type="journal article" date="2013" name="PLoS Genet.">
        <title>Plant-symbiotic fungi as chemical engineers: Multi-genome analysis of the Clavicipitaceae reveals dynamics of alkaloid loci.</title>
        <authorList>
            <person name="Schardl C.L."/>
            <person name="Young C.A."/>
            <person name="Hesse U."/>
            <person name="Amyotte S.G."/>
            <person name="Andreeva K."/>
            <person name="Calie P.J."/>
            <person name="Fleetwood D.J."/>
            <person name="Haws D.C."/>
            <person name="Moore N."/>
            <person name="Oeser B."/>
            <person name="Panaccione D.G."/>
            <person name="Schweri K.K."/>
            <person name="Voisey C.R."/>
            <person name="Farman M.L."/>
            <person name="Jaromczyk J.W."/>
            <person name="Roe B.A."/>
            <person name="O'Sullivan D.M."/>
            <person name="Scott B."/>
            <person name="Tudzynski P."/>
            <person name="An Z."/>
            <person name="Arnaoudova E.G."/>
            <person name="Bullock C.T."/>
            <person name="Charlton N.D."/>
            <person name="Chen L."/>
            <person name="Cox M."/>
            <person name="Dinkins R.D."/>
            <person name="Florea S."/>
            <person name="Glenn A.E."/>
            <person name="Gordon A."/>
            <person name="Gueldener U."/>
            <person name="Harris D.R."/>
            <person name="Hollin W."/>
            <person name="Jaromczyk J."/>
            <person name="Johnson R.D."/>
            <person name="Khan A.K."/>
            <person name="Leistner E."/>
            <person name="Leuchtmann A."/>
            <person name="Li C."/>
            <person name="Liu J."/>
            <person name="Liu J."/>
            <person name="Liu M."/>
            <person name="Mace W."/>
            <person name="Machado C."/>
            <person name="Nagabhyru P."/>
            <person name="Pan J."/>
            <person name="Schmid J."/>
            <person name="Sugawara K."/>
            <person name="Steiner U."/>
            <person name="Takach J.E."/>
            <person name="Tanaka E."/>
            <person name="Webb J.S."/>
            <person name="Wilson E.V."/>
            <person name="Wiseman J.L."/>
            <person name="Yoshida R."/>
            <person name="Zeng Z."/>
        </authorList>
    </citation>
    <scope>NUCLEOTIDE SEQUENCE [LARGE SCALE GENOMIC DNA]</scope>
    <source>
        <strain evidence="9 10">20.1</strain>
    </source>
</reference>
<evidence type="ECO:0000256" key="6">
    <source>
        <dbReference type="SAM" id="Coils"/>
    </source>
</evidence>
<dbReference type="SUPFAM" id="SSF47113">
    <property type="entry name" value="Histone-fold"/>
    <property type="match status" value="1"/>
</dbReference>
<dbReference type="PANTHER" id="PTHR13218:SF8">
    <property type="entry name" value="TRANSCRIPTION INITIATION FACTOR TFIID SUBUNIT 11"/>
    <property type="match status" value="1"/>
</dbReference>
<dbReference type="CDD" id="cd14688">
    <property type="entry name" value="bZIP_YAP"/>
    <property type="match status" value="1"/>
</dbReference>
<feature type="compositionally biased region" description="Basic and acidic residues" evidence="7">
    <location>
        <begin position="270"/>
        <end position="281"/>
    </location>
</feature>
<keyword evidence="9" id="KW-0396">Initiation factor</keyword>
<dbReference type="InterPro" id="IPR045127">
    <property type="entry name" value="TAF11-like"/>
</dbReference>
<dbReference type="HOGENOM" id="CLU_506389_0_0_1"/>
<comment type="caution">
    <text evidence="9">The sequence shown here is derived from an EMBL/GenBank/DDBJ whole genome shotgun (WGS) entry which is preliminary data.</text>
</comment>
<dbReference type="Pfam" id="PF04719">
    <property type="entry name" value="TAFII28"/>
    <property type="match status" value="1"/>
</dbReference>
<comment type="subcellular location">
    <subcellularLocation>
        <location evidence="1">Nucleus</location>
    </subcellularLocation>
</comment>
<dbReference type="GO" id="GO:0005669">
    <property type="term" value="C:transcription factor TFIID complex"/>
    <property type="evidence" value="ECO:0007669"/>
    <property type="project" value="InterPro"/>
</dbReference>
<dbReference type="Proteomes" id="UP000016801">
    <property type="component" value="Unassembled WGS sequence"/>
</dbReference>
<evidence type="ECO:0000256" key="3">
    <source>
        <dbReference type="ARBA" id="ARBA00023015"/>
    </source>
</evidence>
<keyword evidence="3" id="KW-0805">Transcription regulation</keyword>
<dbReference type="CDD" id="cd08048">
    <property type="entry name" value="HFD_TAF11"/>
    <property type="match status" value="1"/>
</dbReference>
<evidence type="ECO:0000256" key="1">
    <source>
        <dbReference type="ARBA" id="ARBA00004123"/>
    </source>
</evidence>
<feature type="region of interest" description="Disordered" evidence="7">
    <location>
        <begin position="468"/>
        <end position="493"/>
    </location>
</feature>
<evidence type="ECO:0000259" key="8">
    <source>
        <dbReference type="Pfam" id="PF04719"/>
    </source>
</evidence>
<accession>M1WCV7</accession>
<keyword evidence="6" id="KW-0175">Coiled coil</keyword>
<feature type="compositionally biased region" description="Acidic residues" evidence="7">
    <location>
        <begin position="135"/>
        <end position="150"/>
    </location>
</feature>
<dbReference type="EMBL" id="CAGA01000012">
    <property type="protein sequence ID" value="CCE29089.1"/>
    <property type="molecule type" value="Genomic_DNA"/>
</dbReference>
<name>M1WCV7_CLAP2</name>
<proteinExistence type="inferred from homology"/>
<dbReference type="STRING" id="1111077.M1WCV7"/>
<sequence length="650" mass="69361">MASPPYATSPLATSPPNSSPAQLPNKRRGSTLDANPSSKRRKHSSLSQSGPAHPLRQTSFPPQEAVPSPYARSPSVDATSIVSGSVASAAVSGAPKKKRGRKLKNAKAEDAAERAPSLAGGKAATAVSGRGGEKEAEEDDDDDENGEMALEDALVRTQEQKQEEVRLRAMLVEAFDSEQYNRYELWRAAKLSDAVVKRVVNATVSQSVPQMVSTAVKAVAKLFAGELIQAARNVQGEWIAAGEKQTDLPSPPPSANGVGADDGAEEAEEPEARRGPMRPDHLREAWRRYKQTSIEPSHSVAAIRIRDNQRRSRARRKEYVENLERKVQEYEKQGVIATLEMQHAARLVALENSRLRLMLARAGATEADIEAFLQSCQDREAAEALSSVSLQPMHHGLQEQNSGTTKTSHGSPSEGVSRTQRGDTVSAQESESYQPQCGLDRMAIAALSAASSTASSTCDLRFKAEPSYITSRTQSNPSKFAQQKGAAGGDNTHSHGYGMYSSFGSASSTSSTSTSRGGSFDKLDVLASATLQQGSCCEGKTQCTMPAPLPTPASEAPSPSTIEPSTGAVTPLSSYAPELSPGATSAVQDYSSPMEMSCNAAAAIIAEMQKHSDRDLVKGRLGCRARNDCFVGNPMLFQMLESEAGSRQYS</sequence>
<dbReference type="OrthoDB" id="28335at2759"/>
<feature type="domain" description="TAFII28-like protein" evidence="8">
    <location>
        <begin position="170"/>
        <end position="288"/>
    </location>
</feature>
<dbReference type="GO" id="GO:0051123">
    <property type="term" value="P:RNA polymerase II preinitiation complex assembly"/>
    <property type="evidence" value="ECO:0007669"/>
    <property type="project" value="InterPro"/>
</dbReference>
<evidence type="ECO:0000256" key="7">
    <source>
        <dbReference type="SAM" id="MobiDB-lite"/>
    </source>
</evidence>
<feature type="compositionally biased region" description="Low complexity" evidence="7">
    <location>
        <begin position="82"/>
        <end position="94"/>
    </location>
</feature>
<feature type="region of interest" description="Disordered" evidence="7">
    <location>
        <begin position="243"/>
        <end position="281"/>
    </location>
</feature>
<feature type="region of interest" description="Disordered" evidence="7">
    <location>
        <begin position="1"/>
        <end position="151"/>
    </location>
</feature>
<gene>
    <name evidence="9" type="ORF">CPUR_02780</name>
</gene>
<dbReference type="Gene3D" id="1.10.20.10">
    <property type="entry name" value="Histone, subunit A"/>
    <property type="match status" value="1"/>
</dbReference>
<keyword evidence="5" id="KW-0539">Nucleus</keyword>
<dbReference type="InterPro" id="IPR006809">
    <property type="entry name" value="TAFII28_dom"/>
</dbReference>
<dbReference type="Gene3D" id="1.20.5.170">
    <property type="match status" value="1"/>
</dbReference>
<dbReference type="GO" id="GO:0016251">
    <property type="term" value="F:RNA polymerase II general transcription initiation factor activity"/>
    <property type="evidence" value="ECO:0007669"/>
    <property type="project" value="TreeGrafter"/>
</dbReference>
<dbReference type="eggNOG" id="KOG3219">
    <property type="taxonomic scope" value="Eukaryota"/>
</dbReference>
<feature type="compositionally biased region" description="Polar residues" evidence="7">
    <location>
        <begin position="468"/>
        <end position="481"/>
    </location>
</feature>
<organism evidence="9 10">
    <name type="scientific">Claviceps purpurea (strain 20.1)</name>
    <name type="common">Ergot fungus</name>
    <name type="synonym">Sphacelia segetum</name>
    <dbReference type="NCBI Taxonomy" id="1111077"/>
    <lineage>
        <taxon>Eukaryota</taxon>
        <taxon>Fungi</taxon>
        <taxon>Dikarya</taxon>
        <taxon>Ascomycota</taxon>
        <taxon>Pezizomycotina</taxon>
        <taxon>Sordariomycetes</taxon>
        <taxon>Hypocreomycetidae</taxon>
        <taxon>Hypocreales</taxon>
        <taxon>Clavicipitaceae</taxon>
        <taxon>Claviceps</taxon>
    </lineage>
</organism>